<sequence>MILDYQNPTKLSPTSLAVLKLCLQLCSKENRFTPYCDNYFSNIPLFQVLRTYGISACGTAHINSAEFPKVLKVDKKKVTLPWDTLSAVQVRKVLAVLWQDNNLVRLLTIAHGCQENDRKDQYHYCPRETTRNWATVQGIWGSQAHRCLSVPALTADYTNNMGGVDITNQRRTYYATKL</sequence>
<dbReference type="STRING" id="42249.A0A317SNU2"/>
<accession>A0A317SNU2</accession>
<dbReference type="PANTHER" id="PTHR46599:SF3">
    <property type="entry name" value="PIGGYBAC TRANSPOSABLE ELEMENT-DERIVED PROTEIN 4"/>
    <property type="match status" value="1"/>
</dbReference>
<evidence type="ECO:0000259" key="1">
    <source>
        <dbReference type="Pfam" id="PF13843"/>
    </source>
</evidence>
<feature type="domain" description="PiggyBac transposable element-derived protein" evidence="1">
    <location>
        <begin position="10"/>
        <end position="174"/>
    </location>
</feature>
<reference evidence="2 3" key="1">
    <citation type="submission" date="2018-03" db="EMBL/GenBank/DDBJ databases">
        <title>Genomes of Pezizomycetes fungi and the evolution of truffles.</title>
        <authorList>
            <person name="Murat C."/>
            <person name="Payen T."/>
            <person name="Noel B."/>
            <person name="Kuo A."/>
            <person name="Martin F.M."/>
        </authorList>
    </citation>
    <scope>NUCLEOTIDE SEQUENCE [LARGE SCALE GENOMIC DNA]</scope>
    <source>
        <strain evidence="2">091103-1</strain>
    </source>
</reference>
<dbReference type="Pfam" id="PF13843">
    <property type="entry name" value="DDE_Tnp_1_7"/>
    <property type="match status" value="1"/>
</dbReference>
<evidence type="ECO:0000313" key="3">
    <source>
        <dbReference type="Proteomes" id="UP000246991"/>
    </source>
</evidence>
<name>A0A317SNU2_9PEZI</name>
<dbReference type="AlphaFoldDB" id="A0A317SNU2"/>
<dbReference type="EMBL" id="PYWC01000040">
    <property type="protein sequence ID" value="PWW75968.1"/>
    <property type="molecule type" value="Genomic_DNA"/>
</dbReference>
<organism evidence="2 3">
    <name type="scientific">Tuber magnatum</name>
    <name type="common">white Piedmont truffle</name>
    <dbReference type="NCBI Taxonomy" id="42249"/>
    <lineage>
        <taxon>Eukaryota</taxon>
        <taxon>Fungi</taxon>
        <taxon>Dikarya</taxon>
        <taxon>Ascomycota</taxon>
        <taxon>Pezizomycotina</taxon>
        <taxon>Pezizomycetes</taxon>
        <taxon>Pezizales</taxon>
        <taxon>Tuberaceae</taxon>
        <taxon>Tuber</taxon>
    </lineage>
</organism>
<protein>
    <recommendedName>
        <fullName evidence="1">PiggyBac transposable element-derived protein domain-containing protein</fullName>
    </recommendedName>
</protein>
<dbReference type="OrthoDB" id="2431486at2759"/>
<gene>
    <name evidence="2" type="ORF">C7212DRAFT_193328</name>
</gene>
<dbReference type="InterPro" id="IPR029526">
    <property type="entry name" value="PGBD"/>
</dbReference>
<dbReference type="Proteomes" id="UP000246991">
    <property type="component" value="Unassembled WGS sequence"/>
</dbReference>
<dbReference type="PANTHER" id="PTHR46599">
    <property type="entry name" value="PIGGYBAC TRANSPOSABLE ELEMENT-DERIVED PROTEIN 4"/>
    <property type="match status" value="1"/>
</dbReference>
<proteinExistence type="predicted"/>
<comment type="caution">
    <text evidence="2">The sequence shown here is derived from an EMBL/GenBank/DDBJ whole genome shotgun (WGS) entry which is preliminary data.</text>
</comment>
<evidence type="ECO:0000313" key="2">
    <source>
        <dbReference type="EMBL" id="PWW75968.1"/>
    </source>
</evidence>
<keyword evidence="3" id="KW-1185">Reference proteome</keyword>